<comment type="caution">
    <text evidence="1">The sequence shown here is derived from an EMBL/GenBank/DDBJ whole genome shotgun (WGS) entry which is preliminary data.</text>
</comment>
<dbReference type="SUPFAM" id="SSF101307">
    <property type="entry name" value="YutG-like"/>
    <property type="match status" value="1"/>
</dbReference>
<evidence type="ECO:0000313" key="1">
    <source>
        <dbReference type="EMBL" id="MXQ55796.1"/>
    </source>
</evidence>
<reference evidence="1 2" key="1">
    <citation type="submission" date="2019-12" db="EMBL/GenBank/DDBJ databases">
        <title>Whole-genome analyses of novel actinobacteria.</title>
        <authorList>
            <person name="Sahin N."/>
            <person name="Saygin H."/>
        </authorList>
    </citation>
    <scope>NUCLEOTIDE SEQUENCE [LARGE SCALE GENOMIC DNA]</scope>
    <source>
        <strain evidence="1 2">KC615</strain>
    </source>
</reference>
<dbReference type="EMBL" id="WUUL01000019">
    <property type="protein sequence ID" value="MXQ55796.1"/>
    <property type="molecule type" value="Genomic_DNA"/>
</dbReference>
<proteinExistence type="predicted"/>
<dbReference type="InterPro" id="IPR036681">
    <property type="entry name" value="PgpA-like_sf"/>
</dbReference>
<dbReference type="Proteomes" id="UP000430692">
    <property type="component" value="Unassembled WGS sequence"/>
</dbReference>
<keyword evidence="2" id="KW-1185">Reference proteome</keyword>
<sequence length="376" mass="43098">MGVPGVVQPGPELCEEAWLRFVEALKEVNPTFSGHDIIDLAMDVSKRHHNFTSAKRYEYEEALQVVTSLFEGMSHLSRDMMLDYIGRHEDIFSKLPHFKSILNAIRSDCGLATVDETGPFFMLAFFGEHAKRDFSKMDTTKHEYPLLHEIDSKAGCFMHLDDWAAALAAMVDSLVRKVHAKKSISKKDRDKKKRIERFTRWLYRRQLNKMKKQLSPEIQQMLFLDAPYLLGYNRQKGYAPHLEDSQALKKYESVLTRDEVSSSILFFLLWDIIFFNNPVMRWASHKLGLDDSEAIGSKVESMSARRGVISMTSMGNLYNTYRHHLEGVRGHLFLRELIWATGGGLISAGLAFGPKQRIPMEVLLPPRDKKSELTAV</sequence>
<protein>
    <submittedName>
        <fullName evidence="1">Uncharacterized protein</fullName>
    </submittedName>
</protein>
<gene>
    <name evidence="1" type="ORF">GSM42_19125</name>
</gene>
<dbReference type="GO" id="GO:0008962">
    <property type="term" value="F:phosphatidylglycerophosphatase activity"/>
    <property type="evidence" value="ECO:0007669"/>
    <property type="project" value="InterPro"/>
</dbReference>
<evidence type="ECO:0000313" key="2">
    <source>
        <dbReference type="Proteomes" id="UP000430692"/>
    </source>
</evidence>
<dbReference type="RefSeq" id="WP_160803146.1">
    <property type="nucleotide sequence ID" value="NZ_WUUL01000019.1"/>
</dbReference>
<dbReference type="AlphaFoldDB" id="A0A6I4W1F9"/>
<dbReference type="GO" id="GO:0006629">
    <property type="term" value="P:lipid metabolic process"/>
    <property type="evidence" value="ECO:0007669"/>
    <property type="project" value="InterPro"/>
</dbReference>
<accession>A0A6I4W1F9</accession>
<organism evidence="1 2">
    <name type="scientific">Shimazuella alba</name>
    <dbReference type="NCBI Taxonomy" id="2690964"/>
    <lineage>
        <taxon>Bacteria</taxon>
        <taxon>Bacillati</taxon>
        <taxon>Bacillota</taxon>
        <taxon>Bacilli</taxon>
        <taxon>Bacillales</taxon>
        <taxon>Thermoactinomycetaceae</taxon>
        <taxon>Shimazuella</taxon>
    </lineage>
</organism>
<dbReference type="Gene3D" id="1.10.3760.10">
    <property type="entry name" value="PgpA-like"/>
    <property type="match status" value="1"/>
</dbReference>
<name>A0A6I4W1F9_9BACL</name>